<dbReference type="AlphaFoldDB" id="A0A222WLD9"/>
<sequence>MSGKLSKAMGGMVKFGAAAGLLGSAVSAVAVAGNSVKKAMDFESQMSTIKALTGSTDEQMKQMQKLALEQGMATKYSAMEAAQGIEELLKSGMSTAQVMNGGLNSALNLATAGGLELAESAEIMSTSLNSFKKEGLTAAQAADILAGTANASATDVHDLRYSLAQVGSVADQVGMSFRDTNTALGLFANNGVKGEQAGTSLKTMLSNLAPMTDKAYALFEDFNLLTVNTTDALAFMAKKGIKSTGTSVQAVTKDIEKYVAAQTGLKVGTSKAAKETKKFLTASNLIHSAFYDNKGEIKDLAQVADLLRDRFGKLTAEQRQTYMYSMFGSDAIRAGNILFKEGAAGVKKFQKEMANVSALSVAKEKMNNAAGAVEQFSGALETLQISALMPTMPLITALANKGSELAIQLNNWLDSDQAKAWGNAIKSTFTGVMAALAPVGQAVMNGVKSWLPNAQAIWTALVNGVTNVVGIFKSYFPQISSALQSAWTFMQPVFTLVQSAIKAIGEVVVAVLPTVLDIFNTVFPIAAKLVGYLAQGIKFLIDNVVRPMLPTLGEAFSSAWVTVKPILKFMEAAIDAVASAIEYAYKKWQEFKNSDAAQVLSGNFSLGMPEAFGGDGVIQVERPDANGHAGGLDRVPYNDYPARLHKDETVLTKHEASEWRDQQRGKGSSGGVNIYLGGVTINNDSDIEVLCGRLVKALSRA</sequence>
<keyword evidence="1" id="KW-1188">Viral release from host cell</keyword>
<dbReference type="KEGG" id="pkb:B4V02_09135"/>
<evidence type="ECO:0000313" key="4">
    <source>
        <dbReference type="EMBL" id="ASR46832.1"/>
    </source>
</evidence>
<dbReference type="NCBIfam" id="TIGR01760">
    <property type="entry name" value="tape_meas_TP901"/>
    <property type="match status" value="2"/>
</dbReference>
<feature type="signal peptide" evidence="2">
    <location>
        <begin position="1"/>
        <end position="32"/>
    </location>
</feature>
<dbReference type="RefSeq" id="WP_094154552.1">
    <property type="nucleotide sequence ID" value="NZ_CP020028.1"/>
</dbReference>
<evidence type="ECO:0000313" key="5">
    <source>
        <dbReference type="Proteomes" id="UP000214666"/>
    </source>
</evidence>
<dbReference type="Proteomes" id="UP000214666">
    <property type="component" value="Chromosome"/>
</dbReference>
<dbReference type="Pfam" id="PF10145">
    <property type="entry name" value="PhageMin_Tail"/>
    <property type="match status" value="1"/>
</dbReference>
<protein>
    <recommendedName>
        <fullName evidence="3">Phage tail tape measure protein domain-containing protein</fullName>
    </recommendedName>
</protein>
<evidence type="ECO:0000256" key="1">
    <source>
        <dbReference type="ARBA" id="ARBA00022612"/>
    </source>
</evidence>
<organism evidence="4 5">
    <name type="scientific">Paenibacillus kribbensis</name>
    <dbReference type="NCBI Taxonomy" id="172713"/>
    <lineage>
        <taxon>Bacteria</taxon>
        <taxon>Bacillati</taxon>
        <taxon>Bacillota</taxon>
        <taxon>Bacilli</taxon>
        <taxon>Bacillales</taxon>
        <taxon>Paenibacillaceae</taxon>
        <taxon>Paenibacillus</taxon>
    </lineage>
</organism>
<dbReference type="PANTHER" id="PTHR37813">
    <property type="entry name" value="FELS-2 PROPHAGE PROTEIN"/>
    <property type="match status" value="1"/>
</dbReference>
<feature type="chain" id="PRO_5038752308" description="Phage tail tape measure protein domain-containing protein" evidence="2">
    <location>
        <begin position="33"/>
        <end position="701"/>
    </location>
</feature>
<dbReference type="OrthoDB" id="90760at2"/>
<dbReference type="InterPro" id="IPR010090">
    <property type="entry name" value="Phage_tape_meas"/>
</dbReference>
<gene>
    <name evidence="4" type="ORF">B4V02_09135</name>
</gene>
<dbReference type="PANTHER" id="PTHR37813:SF1">
    <property type="entry name" value="FELS-2 PROPHAGE PROTEIN"/>
    <property type="match status" value="1"/>
</dbReference>
<evidence type="ECO:0000256" key="2">
    <source>
        <dbReference type="SAM" id="SignalP"/>
    </source>
</evidence>
<dbReference type="EMBL" id="CP020028">
    <property type="protein sequence ID" value="ASR46832.1"/>
    <property type="molecule type" value="Genomic_DNA"/>
</dbReference>
<proteinExistence type="predicted"/>
<keyword evidence="2" id="KW-0732">Signal</keyword>
<evidence type="ECO:0000259" key="3">
    <source>
        <dbReference type="Pfam" id="PF10145"/>
    </source>
</evidence>
<reference evidence="4 5" key="1">
    <citation type="submission" date="2017-03" db="EMBL/GenBank/DDBJ databases">
        <title>Complete genome sequence of Paenibacillus Kribbensis producing bioflocculants.</title>
        <authorList>
            <person name="Lee H.-G."/>
            <person name="Oh H.-M."/>
        </authorList>
    </citation>
    <scope>NUCLEOTIDE SEQUENCE [LARGE SCALE GENOMIC DNA]</scope>
    <source>
        <strain evidence="4 5">AM49</strain>
    </source>
</reference>
<keyword evidence="5" id="KW-1185">Reference proteome</keyword>
<feature type="domain" description="Phage tail tape measure protein" evidence="3">
    <location>
        <begin position="64"/>
        <end position="328"/>
    </location>
</feature>
<accession>A0A222WLD9</accession>
<name>A0A222WLD9_9BACL</name>